<dbReference type="Gene3D" id="1.10.443.10">
    <property type="entry name" value="Intergrase catalytic core"/>
    <property type="match status" value="1"/>
</dbReference>
<dbReference type="PANTHER" id="PTHR30349:SF82">
    <property type="entry name" value="INTEGRASE_RECOMBINASE YOEC-RELATED"/>
    <property type="match status" value="1"/>
</dbReference>
<dbReference type="InterPro" id="IPR050090">
    <property type="entry name" value="Tyrosine_recombinase_XerCD"/>
</dbReference>
<keyword evidence="5" id="KW-1185">Reference proteome</keyword>
<evidence type="ECO:0000256" key="1">
    <source>
        <dbReference type="ARBA" id="ARBA00023172"/>
    </source>
</evidence>
<protein>
    <submittedName>
        <fullName evidence="4">Phage integrase family protein</fullName>
    </submittedName>
</protein>
<evidence type="ECO:0000313" key="5">
    <source>
        <dbReference type="Proteomes" id="UP000193355"/>
    </source>
</evidence>
<dbReference type="Pfam" id="PF00589">
    <property type="entry name" value="Phage_integrase"/>
    <property type="match status" value="1"/>
</dbReference>
<dbReference type="Proteomes" id="UP000193355">
    <property type="component" value="Unassembled WGS sequence"/>
</dbReference>
<dbReference type="InterPro" id="IPR013762">
    <property type="entry name" value="Integrase-like_cat_sf"/>
</dbReference>
<proteinExistence type="predicted"/>
<name>A0A1X7I496_9BACT</name>
<dbReference type="AlphaFoldDB" id="A0A1X7I496"/>
<dbReference type="PANTHER" id="PTHR30349">
    <property type="entry name" value="PHAGE INTEGRASE-RELATED"/>
    <property type="match status" value="1"/>
</dbReference>
<organism evidence="4 5">
    <name type="scientific">Dethiosulfovibrio salsuginis</name>
    <dbReference type="NCBI Taxonomy" id="561720"/>
    <lineage>
        <taxon>Bacteria</taxon>
        <taxon>Thermotogati</taxon>
        <taxon>Synergistota</taxon>
        <taxon>Synergistia</taxon>
        <taxon>Synergistales</taxon>
        <taxon>Dethiosulfovibrionaceae</taxon>
        <taxon>Dethiosulfovibrio</taxon>
    </lineage>
</organism>
<dbReference type="InterPro" id="IPR002104">
    <property type="entry name" value="Integrase_catalytic"/>
</dbReference>
<reference evidence="5" key="1">
    <citation type="submission" date="2017-04" db="EMBL/GenBank/DDBJ databases">
        <authorList>
            <person name="Varghese N."/>
            <person name="Submissions S."/>
        </authorList>
    </citation>
    <scope>NUCLEOTIDE SEQUENCE [LARGE SCALE GENOMIC DNA]</scope>
    <source>
        <strain evidence="5">USBA 82</strain>
    </source>
</reference>
<dbReference type="CDD" id="cd01192">
    <property type="entry name" value="INT_C_like_3"/>
    <property type="match status" value="1"/>
</dbReference>
<keyword evidence="1" id="KW-0233">DNA recombination</keyword>
<dbReference type="InterPro" id="IPR011010">
    <property type="entry name" value="DNA_brk_join_enz"/>
</dbReference>
<gene>
    <name evidence="4" type="ORF">SAMN06275492_10145</name>
</gene>
<dbReference type="STRING" id="561720.SAMN06275492_10145"/>
<dbReference type="PROSITE" id="PS51898">
    <property type="entry name" value="TYR_RECOMBINASE"/>
    <property type="match status" value="1"/>
</dbReference>
<sequence length="202" mass="22784">MEFVQPIRDKAKIDAMKKLLKASNMRDYVLFTLGINSGLRISDLLTLTVGDVAIKGKKTPSISDRITLKEAKTGKTKSFPLGDTAKKAIREYLKSRKYDCSDPEQRSTPLFPSRKRGVEKGSRPISRIQAYRILNDVAKVVGIEERIGTHTLRKTFAYHAYQSGYDLSMIQKLLNHSSPGVTLRYIGITQDEMDNVYLSLNL</sequence>
<dbReference type="GO" id="GO:0003677">
    <property type="term" value="F:DNA binding"/>
    <property type="evidence" value="ECO:0007669"/>
    <property type="project" value="InterPro"/>
</dbReference>
<accession>A0A1X7I496</accession>
<feature type="region of interest" description="Disordered" evidence="2">
    <location>
        <begin position="99"/>
        <end position="118"/>
    </location>
</feature>
<evidence type="ECO:0000313" key="4">
    <source>
        <dbReference type="EMBL" id="SMG08630.1"/>
    </source>
</evidence>
<evidence type="ECO:0000256" key="2">
    <source>
        <dbReference type="SAM" id="MobiDB-lite"/>
    </source>
</evidence>
<dbReference type="GO" id="GO:0015074">
    <property type="term" value="P:DNA integration"/>
    <property type="evidence" value="ECO:0007669"/>
    <property type="project" value="InterPro"/>
</dbReference>
<feature type="domain" description="Tyr recombinase" evidence="3">
    <location>
        <begin position="6"/>
        <end position="198"/>
    </location>
</feature>
<dbReference type="RefSeq" id="WP_200806592.1">
    <property type="nucleotide sequence ID" value="NZ_FXBB01000001.1"/>
</dbReference>
<dbReference type="EMBL" id="FXBB01000001">
    <property type="protein sequence ID" value="SMG08630.1"/>
    <property type="molecule type" value="Genomic_DNA"/>
</dbReference>
<dbReference type="SUPFAM" id="SSF56349">
    <property type="entry name" value="DNA breaking-rejoining enzymes"/>
    <property type="match status" value="1"/>
</dbReference>
<evidence type="ECO:0000259" key="3">
    <source>
        <dbReference type="PROSITE" id="PS51898"/>
    </source>
</evidence>
<dbReference type="GO" id="GO:0006310">
    <property type="term" value="P:DNA recombination"/>
    <property type="evidence" value="ECO:0007669"/>
    <property type="project" value="UniProtKB-KW"/>
</dbReference>